<evidence type="ECO:0008006" key="3">
    <source>
        <dbReference type="Google" id="ProtNLM"/>
    </source>
</evidence>
<dbReference type="Proteomes" id="UP000053669">
    <property type="component" value="Unassembled WGS sequence"/>
</dbReference>
<dbReference type="Pfam" id="PF07070">
    <property type="entry name" value="Spo0M"/>
    <property type="match status" value="1"/>
</dbReference>
<sequence length="259" mass="28644">MGFKRLFGVGDTGDAIEVDTHIPGPALPGGELRGEVLLRGGRRDTYIDYVDLHIHVRCTDHDGRRSTYEIDTHSAEPGRLTLRKGEERRLTFSQRLPWETPPSELGGRALGVALSVRSRITRDDGDDGIDVDEDLLHVSALPLHETLLDLFAEEGYLCDAAEVVEGDVPGTEQRLGIIQTFLLTGHVPGPDRPDALEVTFQTNAVGAMVHVRRAAPDERYWEDKPPARCFPAAHHEVGTVDWRPQVRAVLSSPAWPADR</sequence>
<dbReference type="PANTHER" id="PTHR40053:SF1">
    <property type="entry name" value="SPORULATION-CONTROL PROTEIN SPO0M"/>
    <property type="match status" value="1"/>
</dbReference>
<gene>
    <name evidence="1" type="ORF">AQJ46_36360</name>
</gene>
<protein>
    <recommendedName>
        <fullName evidence="3">Sporulation protein</fullName>
    </recommendedName>
</protein>
<dbReference type="InterPro" id="IPR009776">
    <property type="entry name" value="Spore_0_M"/>
</dbReference>
<name>A0A117QYJ8_9ACTN</name>
<dbReference type="PANTHER" id="PTHR40053">
    <property type="entry name" value="SPORULATION-CONTROL PROTEIN SPO0M"/>
    <property type="match status" value="1"/>
</dbReference>
<accession>A0A117QYJ8</accession>
<reference evidence="1 2" key="1">
    <citation type="submission" date="2015-10" db="EMBL/GenBank/DDBJ databases">
        <title>Draft genome sequence of Streptomyces canus DSM 40017, type strain for the species Streptomyces canus.</title>
        <authorList>
            <person name="Ruckert C."/>
            <person name="Winkler A."/>
            <person name="Kalinowski J."/>
            <person name="Kampfer P."/>
            <person name="Glaeser S."/>
        </authorList>
    </citation>
    <scope>NUCLEOTIDE SEQUENCE [LARGE SCALE GENOMIC DNA]</scope>
    <source>
        <strain evidence="1 2">DSM 40017</strain>
    </source>
</reference>
<proteinExistence type="predicted"/>
<dbReference type="RefSeq" id="WP_059209611.1">
    <property type="nucleotide sequence ID" value="NZ_KQ948669.1"/>
</dbReference>
<dbReference type="AlphaFoldDB" id="A0A117QYJ8"/>
<evidence type="ECO:0000313" key="2">
    <source>
        <dbReference type="Proteomes" id="UP000053669"/>
    </source>
</evidence>
<dbReference type="EMBL" id="LMWU01000041">
    <property type="protein sequence ID" value="KUN61333.1"/>
    <property type="molecule type" value="Genomic_DNA"/>
</dbReference>
<organism evidence="1 2">
    <name type="scientific">Streptomyces canus</name>
    <dbReference type="NCBI Taxonomy" id="58343"/>
    <lineage>
        <taxon>Bacteria</taxon>
        <taxon>Bacillati</taxon>
        <taxon>Actinomycetota</taxon>
        <taxon>Actinomycetes</taxon>
        <taxon>Kitasatosporales</taxon>
        <taxon>Streptomycetaceae</taxon>
        <taxon>Streptomyces</taxon>
        <taxon>Streptomyces aurantiacus group</taxon>
    </lineage>
</organism>
<comment type="caution">
    <text evidence="1">The sequence shown here is derived from an EMBL/GenBank/DDBJ whole genome shotgun (WGS) entry which is preliminary data.</text>
</comment>
<evidence type="ECO:0000313" key="1">
    <source>
        <dbReference type="EMBL" id="KUN61333.1"/>
    </source>
</evidence>
<dbReference type="STRING" id="58343.AQJ46_36360"/>